<dbReference type="RefSeq" id="WP_062388023.1">
    <property type="nucleotide sequence ID" value="NZ_CP014750.1"/>
</dbReference>
<gene>
    <name evidence="1" type="ORF">A0127_03495</name>
</gene>
<keyword evidence="2" id="KW-1185">Reference proteome</keyword>
<dbReference type="AlphaFoldDB" id="A0A142CU49"/>
<dbReference type="OrthoDB" id="86024at2157"/>
<name>A0A142CU49_9EURY</name>
<dbReference type="GeneID" id="27139579"/>
<protein>
    <submittedName>
        <fullName evidence="1">Uncharacterized protein</fullName>
    </submittedName>
</protein>
<dbReference type="KEGG" id="tpep:A0127_03495"/>
<evidence type="ECO:0000313" key="1">
    <source>
        <dbReference type="EMBL" id="AMQ18301.1"/>
    </source>
</evidence>
<accession>A0A142CU49</accession>
<organism evidence="1 2">
    <name type="scientific">Thermococcus peptonophilus</name>
    <dbReference type="NCBI Taxonomy" id="53952"/>
    <lineage>
        <taxon>Archaea</taxon>
        <taxon>Methanobacteriati</taxon>
        <taxon>Methanobacteriota</taxon>
        <taxon>Thermococci</taxon>
        <taxon>Thermococcales</taxon>
        <taxon>Thermococcaceae</taxon>
        <taxon>Thermococcus</taxon>
    </lineage>
</organism>
<evidence type="ECO:0000313" key="2">
    <source>
        <dbReference type="Proteomes" id="UP000073604"/>
    </source>
</evidence>
<sequence>MKVDVPYVVFRTKTGEYGLDAYFFLNVEKVERRATLIRKAEDLKLISKKPSTALLSGEDVEEYLLGLFSKLYELSGERMKERTSHIRRWNLLRLIGIPSGHQRHVEKEEELARENREALLALAILRKVLGIKKPEDIEKAGIEFEGYGIFELEIEGGNVNDPVYRELFKVDPIAGMALSWLRIKGEKG</sequence>
<dbReference type="EMBL" id="CP014750">
    <property type="protein sequence ID" value="AMQ18301.1"/>
    <property type="molecule type" value="Genomic_DNA"/>
</dbReference>
<proteinExistence type="predicted"/>
<dbReference type="Proteomes" id="UP000073604">
    <property type="component" value="Chromosome"/>
</dbReference>
<reference evidence="2" key="1">
    <citation type="submission" date="2016-03" db="EMBL/GenBank/DDBJ databases">
        <authorList>
            <person name="Oger P.M."/>
        </authorList>
    </citation>
    <scope>NUCLEOTIDE SEQUENCE [LARGE SCALE GENOMIC DNA]</scope>
    <source>
        <strain evidence="2">OG-1</strain>
    </source>
</reference>